<reference evidence="2 3" key="1">
    <citation type="submission" date="2023-09" db="EMBL/GenBank/DDBJ databases">
        <authorList>
            <person name="Rey-Velasco X."/>
        </authorList>
    </citation>
    <scope>NUCLEOTIDE SEQUENCE [LARGE SCALE GENOMIC DNA]</scope>
    <source>
        <strain evidence="2 3">P050</strain>
    </source>
</reference>
<keyword evidence="1" id="KW-0812">Transmembrane</keyword>
<evidence type="ECO:0000313" key="3">
    <source>
        <dbReference type="Proteomes" id="UP001252186"/>
    </source>
</evidence>
<proteinExistence type="predicted"/>
<gene>
    <name evidence="2" type="ORF">RM519_09925</name>
</gene>
<organism evidence="2 3">
    <name type="scientific">Urechidicola vernalis</name>
    <dbReference type="NCBI Taxonomy" id="3075600"/>
    <lineage>
        <taxon>Bacteria</taxon>
        <taxon>Pseudomonadati</taxon>
        <taxon>Bacteroidota</taxon>
        <taxon>Flavobacteriia</taxon>
        <taxon>Flavobacteriales</taxon>
        <taxon>Flavobacteriaceae</taxon>
        <taxon>Urechidicola</taxon>
    </lineage>
</organism>
<feature type="transmembrane region" description="Helical" evidence="1">
    <location>
        <begin position="74"/>
        <end position="94"/>
    </location>
</feature>
<dbReference type="RefSeq" id="WP_311593624.1">
    <property type="nucleotide sequence ID" value="NZ_JAVRHV010000004.1"/>
</dbReference>
<accession>A0ABU2Y792</accession>
<comment type="caution">
    <text evidence="2">The sequence shown here is derived from an EMBL/GenBank/DDBJ whole genome shotgun (WGS) entry which is preliminary data.</text>
</comment>
<protein>
    <submittedName>
        <fullName evidence="2">Uncharacterized protein</fullName>
    </submittedName>
</protein>
<keyword evidence="1" id="KW-0472">Membrane</keyword>
<dbReference type="Proteomes" id="UP001252186">
    <property type="component" value="Unassembled WGS sequence"/>
</dbReference>
<keyword evidence="1" id="KW-1133">Transmembrane helix</keyword>
<dbReference type="EMBL" id="JAVRHV010000004">
    <property type="protein sequence ID" value="MDT0553562.1"/>
    <property type="molecule type" value="Genomic_DNA"/>
</dbReference>
<sequence>MKKLFLCCLLFIFSIQGVLGQKTELNSDNTPQELEEYYTMMHKKKRKTGNILLISGVSVLAVGGVLSVTTALEAGLIAAPLGAISCLASIPFYVKSKSYKRKARKVSSSFNVSIGTVNLPDSKKMSLGLSYNF</sequence>
<name>A0ABU2Y792_9FLAO</name>
<evidence type="ECO:0000313" key="2">
    <source>
        <dbReference type="EMBL" id="MDT0553562.1"/>
    </source>
</evidence>
<evidence type="ECO:0000256" key="1">
    <source>
        <dbReference type="SAM" id="Phobius"/>
    </source>
</evidence>
<keyword evidence="3" id="KW-1185">Reference proteome</keyword>